<dbReference type="Gene3D" id="3.10.129.10">
    <property type="entry name" value="Hotdog Thioesterase"/>
    <property type="match status" value="1"/>
</dbReference>
<evidence type="ECO:0000313" key="3">
    <source>
        <dbReference type="EMBL" id="PXV61883.1"/>
    </source>
</evidence>
<dbReference type="GO" id="GO:0047617">
    <property type="term" value="F:fatty acyl-CoA hydrolase activity"/>
    <property type="evidence" value="ECO:0007669"/>
    <property type="project" value="TreeGrafter"/>
</dbReference>
<dbReference type="OrthoDB" id="9791529at2"/>
<dbReference type="InterPro" id="IPR029069">
    <property type="entry name" value="HotDog_dom_sf"/>
</dbReference>
<name>A0A2V3PM69_9BACT</name>
<accession>A0A2V3PM69</accession>
<dbReference type="PANTHER" id="PTHR31793">
    <property type="entry name" value="4-HYDROXYBENZOYL-COA THIOESTERASE FAMILY MEMBER"/>
    <property type="match status" value="1"/>
</dbReference>
<proteinExistence type="inferred from homology"/>
<dbReference type="SUPFAM" id="SSF54637">
    <property type="entry name" value="Thioesterase/thiol ester dehydrase-isomerase"/>
    <property type="match status" value="1"/>
</dbReference>
<dbReference type="InterPro" id="IPR050563">
    <property type="entry name" value="4-hydroxybenzoyl-CoA_TE"/>
</dbReference>
<dbReference type="EMBL" id="QICL01000024">
    <property type="protein sequence ID" value="PXV61883.1"/>
    <property type="molecule type" value="Genomic_DNA"/>
</dbReference>
<reference evidence="3 4" key="1">
    <citation type="submission" date="2018-03" db="EMBL/GenBank/DDBJ databases">
        <title>Genomic Encyclopedia of Archaeal and Bacterial Type Strains, Phase II (KMG-II): from individual species to whole genera.</title>
        <authorList>
            <person name="Goeker M."/>
        </authorList>
    </citation>
    <scope>NUCLEOTIDE SEQUENCE [LARGE SCALE GENOMIC DNA]</scope>
    <source>
        <strain evidence="3 4">DSM 100214</strain>
    </source>
</reference>
<protein>
    <submittedName>
        <fullName evidence="3">Acyl-CoA thioester hydrolase</fullName>
    </submittedName>
</protein>
<dbReference type="RefSeq" id="WP_110311759.1">
    <property type="nucleotide sequence ID" value="NZ_QICL01000024.1"/>
</dbReference>
<dbReference type="Pfam" id="PF13279">
    <property type="entry name" value="4HBT_2"/>
    <property type="match status" value="1"/>
</dbReference>
<comment type="similarity">
    <text evidence="1">Belongs to the 4-hydroxybenzoyl-CoA thioesterase family.</text>
</comment>
<sequence length="147" mass="16929">MEVKEEVSKDIFRSTLPIQIRFNDIDALGHINNNIYFSYFDLGKIDYLENLRTSYVSWTDGIIVIARIEVDFIAPVFYKEKVAVDTKVTKIGNKSVVFLQQVRNILTGEIKCRCNSVVVAYNPKTNQAMAVPEIWRHGMSEFEGLKF</sequence>
<evidence type="ECO:0000256" key="2">
    <source>
        <dbReference type="ARBA" id="ARBA00022801"/>
    </source>
</evidence>
<dbReference type="PANTHER" id="PTHR31793:SF27">
    <property type="entry name" value="NOVEL THIOESTERASE SUPERFAMILY DOMAIN AND SAPOSIN A-TYPE DOMAIN CONTAINING PROTEIN (0610012H03RIK)"/>
    <property type="match status" value="1"/>
</dbReference>
<keyword evidence="4" id="KW-1185">Reference proteome</keyword>
<dbReference type="CDD" id="cd00586">
    <property type="entry name" value="4HBT"/>
    <property type="match status" value="1"/>
</dbReference>
<dbReference type="AlphaFoldDB" id="A0A2V3PM69"/>
<evidence type="ECO:0000256" key="1">
    <source>
        <dbReference type="ARBA" id="ARBA00005953"/>
    </source>
</evidence>
<evidence type="ECO:0000313" key="4">
    <source>
        <dbReference type="Proteomes" id="UP000247973"/>
    </source>
</evidence>
<keyword evidence="2 3" id="KW-0378">Hydrolase</keyword>
<comment type="caution">
    <text evidence="3">The sequence shown here is derived from an EMBL/GenBank/DDBJ whole genome shotgun (WGS) entry which is preliminary data.</text>
</comment>
<dbReference type="Proteomes" id="UP000247973">
    <property type="component" value="Unassembled WGS sequence"/>
</dbReference>
<organism evidence="3 4">
    <name type="scientific">Dysgonomonas alginatilytica</name>
    <dbReference type="NCBI Taxonomy" id="1605892"/>
    <lineage>
        <taxon>Bacteria</taxon>
        <taxon>Pseudomonadati</taxon>
        <taxon>Bacteroidota</taxon>
        <taxon>Bacteroidia</taxon>
        <taxon>Bacteroidales</taxon>
        <taxon>Dysgonomonadaceae</taxon>
        <taxon>Dysgonomonas</taxon>
    </lineage>
</organism>
<gene>
    <name evidence="3" type="ORF">CLV62_12438</name>
</gene>